<dbReference type="GO" id="GO:0016102">
    <property type="term" value="P:diterpenoid biosynthetic process"/>
    <property type="evidence" value="ECO:0007669"/>
    <property type="project" value="UniProtKB-ARBA"/>
</dbReference>
<dbReference type="Gene3D" id="1.50.10.160">
    <property type="match status" value="1"/>
</dbReference>
<proteinExistence type="evidence at transcript level"/>
<evidence type="ECO:0000256" key="1">
    <source>
        <dbReference type="ARBA" id="ARBA00001946"/>
    </source>
</evidence>
<feature type="compositionally biased region" description="Polar residues" evidence="7">
    <location>
        <begin position="1"/>
        <end position="10"/>
    </location>
</feature>
<dbReference type="FunFam" id="1.10.600.10:FF:000005">
    <property type="entry name" value="Ent-kaur-16-ene synthase, chloroplastic"/>
    <property type="match status" value="1"/>
</dbReference>
<dbReference type="EMBL" id="LC030235">
    <property type="protein sequence ID" value="BBD12704.1"/>
    <property type="molecule type" value="mRNA"/>
</dbReference>
<evidence type="ECO:0000256" key="4">
    <source>
        <dbReference type="ARBA" id="ARBA00022821"/>
    </source>
</evidence>
<reference evidence="10" key="1">
    <citation type="journal article" date="2016" name="Biochem. Biophys. Res. Commun.">
        <title>Characterization and evolutionary analysis of ent-kaurene synthase like genes from the wild rice species Oryza rufipogon.</title>
        <authorList>
            <person name="Toyomasu T."/>
            <person name="Miyamoto K."/>
            <person name="Shenton M.R."/>
            <person name="Sakai A."/>
            <person name="Sugawara C."/>
            <person name="Horie K."/>
            <person name="Kawaide H."/>
            <person name="Hasegawa M."/>
            <person name="Chuba M."/>
            <person name="Mitsuhashi W."/>
            <person name="Yamane H."/>
            <person name="Kurata N."/>
            <person name="Okada K."/>
        </authorList>
    </citation>
    <scope>NUCLEOTIDE SEQUENCE</scope>
</reference>
<organism evidence="10">
    <name type="scientific">Oryza rufipogon</name>
    <name type="common">Brownbeard rice</name>
    <name type="synonym">Asian wild rice</name>
    <dbReference type="NCBI Taxonomy" id="4529"/>
    <lineage>
        <taxon>Eukaryota</taxon>
        <taxon>Viridiplantae</taxon>
        <taxon>Streptophyta</taxon>
        <taxon>Embryophyta</taxon>
        <taxon>Tracheophyta</taxon>
        <taxon>Spermatophyta</taxon>
        <taxon>Magnoliopsida</taxon>
        <taxon>Liliopsida</taxon>
        <taxon>Poales</taxon>
        <taxon>Poaceae</taxon>
        <taxon>BOP clade</taxon>
        <taxon>Oryzoideae</taxon>
        <taxon>Oryzeae</taxon>
        <taxon>Oryzinae</taxon>
        <taxon>Oryza</taxon>
    </lineage>
</organism>
<dbReference type="SUPFAM" id="SSF48576">
    <property type="entry name" value="Terpenoid synthases"/>
    <property type="match status" value="1"/>
</dbReference>
<dbReference type="PANTHER" id="PTHR31739:SF17">
    <property type="entry name" value="ENT-SANDARACOPIMARA-8(14),15-DIENE SYNTHASE, CHLOROPLASTIC"/>
    <property type="match status" value="1"/>
</dbReference>
<protein>
    <submittedName>
        <fullName evidence="10">Ent-kaurene synthase like 8 japonica</fullName>
    </submittedName>
</protein>
<keyword evidence="4" id="KW-0611">Plant defense</keyword>
<keyword evidence="3" id="KW-0479">Metal-binding</keyword>
<feature type="domain" description="Terpene synthase N-terminal" evidence="8">
    <location>
        <begin position="241"/>
        <end position="437"/>
    </location>
</feature>
<dbReference type="InterPro" id="IPR001906">
    <property type="entry name" value="Terpene_synth_N"/>
</dbReference>
<dbReference type="FunFam" id="1.50.10.160:FF:000002">
    <property type="entry name" value="cis-abienol synthase, chloroplastic"/>
    <property type="match status" value="1"/>
</dbReference>
<feature type="region of interest" description="Disordered" evidence="7">
    <location>
        <begin position="1"/>
        <end position="24"/>
    </location>
</feature>
<comment type="cofactor">
    <cofactor evidence="1">
        <name>Mg(2+)</name>
        <dbReference type="ChEBI" id="CHEBI:18420"/>
    </cofactor>
</comment>
<dbReference type="Gene3D" id="1.10.600.10">
    <property type="entry name" value="Farnesyl Diphosphate Synthase"/>
    <property type="match status" value="1"/>
</dbReference>
<dbReference type="BRENDA" id="4.2.3.33">
    <property type="organism ID" value="4459"/>
</dbReference>
<evidence type="ECO:0000256" key="3">
    <source>
        <dbReference type="ARBA" id="ARBA00022723"/>
    </source>
</evidence>
<dbReference type="SFLD" id="SFLDG01014">
    <property type="entry name" value="Terpene_Cyclase_Like_1_N-term"/>
    <property type="match status" value="1"/>
</dbReference>
<name>A0A2Z6BAJ2_ORYRU</name>
<dbReference type="AlphaFoldDB" id="A0A2Z6BAJ2"/>
<dbReference type="Gene3D" id="1.50.10.130">
    <property type="entry name" value="Terpene synthase, N-terminal domain"/>
    <property type="match status" value="1"/>
</dbReference>
<dbReference type="InterPro" id="IPR008949">
    <property type="entry name" value="Isoprenoid_synthase_dom_sf"/>
</dbReference>
<comment type="similarity">
    <text evidence="2">Belongs to the terpene synthase family.</text>
</comment>
<evidence type="ECO:0000256" key="6">
    <source>
        <dbReference type="ARBA" id="ARBA00023239"/>
    </source>
</evidence>
<keyword evidence="5" id="KW-0460">Magnesium</keyword>
<feature type="domain" description="Terpene synthase metal-binding" evidence="9">
    <location>
        <begin position="507"/>
        <end position="716"/>
    </location>
</feature>
<dbReference type="GO" id="GO:0010333">
    <property type="term" value="F:terpene synthase activity"/>
    <property type="evidence" value="ECO:0007669"/>
    <property type="project" value="InterPro"/>
</dbReference>
<dbReference type="InterPro" id="IPR036965">
    <property type="entry name" value="Terpene_synth_N_sf"/>
</dbReference>
<evidence type="ECO:0000256" key="5">
    <source>
        <dbReference type="ARBA" id="ARBA00022842"/>
    </source>
</evidence>
<dbReference type="FunFam" id="1.50.10.130:FF:000003">
    <property type="entry name" value="Ent-cassa-12,15-diene synthase"/>
    <property type="match status" value="1"/>
</dbReference>
<dbReference type="SUPFAM" id="SSF48239">
    <property type="entry name" value="Terpenoid cyclases/Protein prenyltransferases"/>
    <property type="match status" value="2"/>
</dbReference>
<keyword evidence="6" id="KW-0456">Lyase</keyword>
<gene>
    <name evidence="10" type="primary">OrKSL8j</name>
</gene>
<dbReference type="InterPro" id="IPR008930">
    <property type="entry name" value="Terpenoid_cyclase/PrenylTrfase"/>
</dbReference>
<evidence type="ECO:0000259" key="9">
    <source>
        <dbReference type="Pfam" id="PF03936"/>
    </source>
</evidence>
<dbReference type="Pfam" id="PF01397">
    <property type="entry name" value="Terpene_synth"/>
    <property type="match status" value="1"/>
</dbReference>
<dbReference type="InterPro" id="IPR050148">
    <property type="entry name" value="Terpene_synthase-like"/>
</dbReference>
<evidence type="ECO:0000256" key="2">
    <source>
        <dbReference type="ARBA" id="ARBA00006333"/>
    </source>
</evidence>
<accession>A0A2Z6BAJ2</accession>
<dbReference type="GO" id="GO:0000287">
    <property type="term" value="F:magnesium ion binding"/>
    <property type="evidence" value="ECO:0007669"/>
    <property type="project" value="InterPro"/>
</dbReference>
<dbReference type="GO" id="GO:0006952">
    <property type="term" value="P:defense response"/>
    <property type="evidence" value="ECO:0007669"/>
    <property type="project" value="UniProtKB-KW"/>
</dbReference>
<sequence length="822" mass="90215">MMLLSSSYSGGQFPGVSPLGTRPKRSTTVVPLPVVTRATAGGVRNNLEVVGNAGTLQGMDIDELRVIVRKQLQGVELSPSSYDTAWVAMVPVQGSRQSPCFPQCVEWILQNQQEDGSWGHSAGPSGEVNKDILLSTLACVLALNIWNVGQDHIRRGLSFIGRNFSVAIDGQCAAPVGFNITFSGMLRLAIGMGLKFPVMETDIDSIFRLREVEFERDAGGTASARKAFMAYVSEGLGREQDWDHVMAYQRKNGSLFNSPSTTAASAIHSCNDRALDYLVSLTSKLGGPVPAIYPDKVYSQLCMVDTLEKMGISSDFACDIRDILDMTYSCWMQDEEEIMLDMATCAKAFRLLRMHGYDVSSEGMARFAERSSFDDSIHAYLNDTKPLLELYKSSQVHFLEEDFILENIGSWSAKLLKQQLSFNKISKSLMPEVEYALKYPFYATVEVLEHKGNIERFNVNGFQRLKSGYCGSGADKEILALAVNKFHYAQSVYQQELRYLESWVAEFRLDELKFARVIPLQSLLSAVVPLFPCELSDARIAWSQNAILTAVVDDLFDGGGSMEEMLNLVALFDKWDDHGEIGFCSSNVEIMFNAVYNTTKRIGAKAALVQKRCVIDHIAEQWQVMVRAMLTEAEWAAGKHIPATMGEYMSVAEPSFALGPIVPVSAYLLGEELPEEAVRSPEYGRLLGLASAVGRLLNDVMTYEKEMGTGKLNSVVLLQPLAAGGAASRGGGGAPAPAPASVEAARAEVRRAIQASWRDLHGLVFGSGGGSSSSIIPRPCREVFWHTGKVASVFYQEGDGYARKAMRSMANAVILEPLHLQE</sequence>
<dbReference type="InterPro" id="IPR005630">
    <property type="entry name" value="Terpene_synthase_metal-bd"/>
</dbReference>
<dbReference type="PANTHER" id="PTHR31739">
    <property type="entry name" value="ENT-COPALYL DIPHOSPHATE SYNTHASE, CHLOROPLASTIC"/>
    <property type="match status" value="1"/>
</dbReference>
<evidence type="ECO:0000259" key="8">
    <source>
        <dbReference type="Pfam" id="PF01397"/>
    </source>
</evidence>
<evidence type="ECO:0000256" key="7">
    <source>
        <dbReference type="SAM" id="MobiDB-lite"/>
    </source>
</evidence>
<dbReference type="Pfam" id="PF03936">
    <property type="entry name" value="Terpene_synth_C"/>
    <property type="match status" value="1"/>
</dbReference>
<evidence type="ECO:0000313" key="10">
    <source>
        <dbReference type="EMBL" id="BBD12704.1"/>
    </source>
</evidence>